<gene>
    <name evidence="2" type="ORF">SAMN02745148_01090</name>
</gene>
<proteinExistence type="predicted"/>
<keyword evidence="3" id="KW-1185">Reference proteome</keyword>
<dbReference type="AlphaFoldDB" id="A0A1M4W5T9"/>
<feature type="signal peptide" evidence="1">
    <location>
        <begin position="1"/>
        <end position="22"/>
    </location>
</feature>
<sequence length="184" mass="19729">MKIRLALVGATFLSLGSVAAQAGNLDLNLNNDAVQFEANGNLAPNLELGGGLLSSDDNEDVTAMHAQVMGTESNRDYDVGIGARWSQFDTDYGDGGGLGLGGYGYVYVPAIPRLSLGGYGFYTPGVVTSDELEDSLEYGLRARYRVVRNVDAYVGYRRVEAEFDNRHGDETLDSGALAGLRMIF</sequence>
<evidence type="ECO:0000256" key="1">
    <source>
        <dbReference type="SAM" id="SignalP"/>
    </source>
</evidence>
<evidence type="ECO:0000313" key="3">
    <source>
        <dbReference type="Proteomes" id="UP000184346"/>
    </source>
</evidence>
<name>A0A1M4W5T9_9GAMM</name>
<reference evidence="2 3" key="1">
    <citation type="submission" date="2016-11" db="EMBL/GenBank/DDBJ databases">
        <authorList>
            <person name="Jaros S."/>
            <person name="Januszkiewicz K."/>
            <person name="Wedrychowicz H."/>
        </authorList>
    </citation>
    <scope>NUCLEOTIDE SEQUENCE [LARGE SCALE GENOMIC DNA]</scope>
    <source>
        <strain evidence="2 3">DSM 19980</strain>
    </source>
</reference>
<organism evidence="2 3">
    <name type="scientific">Modicisalibacter ilicicola DSM 19980</name>
    <dbReference type="NCBI Taxonomy" id="1121942"/>
    <lineage>
        <taxon>Bacteria</taxon>
        <taxon>Pseudomonadati</taxon>
        <taxon>Pseudomonadota</taxon>
        <taxon>Gammaproteobacteria</taxon>
        <taxon>Oceanospirillales</taxon>
        <taxon>Halomonadaceae</taxon>
        <taxon>Modicisalibacter</taxon>
    </lineage>
</organism>
<feature type="chain" id="PRO_5012725309" evidence="1">
    <location>
        <begin position="23"/>
        <end position="184"/>
    </location>
</feature>
<accession>A0A1M4W5T9</accession>
<dbReference type="Proteomes" id="UP000184346">
    <property type="component" value="Unassembled WGS sequence"/>
</dbReference>
<dbReference type="InterPro" id="IPR009998">
    <property type="entry name" value="YfaZ"/>
</dbReference>
<keyword evidence="1" id="KW-0732">Signal</keyword>
<dbReference type="EMBL" id="FQUJ01000004">
    <property type="protein sequence ID" value="SHE76644.1"/>
    <property type="molecule type" value="Genomic_DNA"/>
</dbReference>
<protein>
    <submittedName>
        <fullName evidence="2">YfaZ</fullName>
    </submittedName>
</protein>
<evidence type="ECO:0000313" key="2">
    <source>
        <dbReference type="EMBL" id="SHE76644.1"/>
    </source>
</evidence>
<dbReference type="Pfam" id="PF07437">
    <property type="entry name" value="YfaZ"/>
    <property type="match status" value="1"/>
</dbReference>
<dbReference type="OrthoDB" id="6366116at2"/>
<dbReference type="RefSeq" id="WP_072820512.1">
    <property type="nucleotide sequence ID" value="NZ_FQUJ01000004.1"/>
</dbReference>
<dbReference type="STRING" id="1121942.SAMN02745148_01090"/>